<proteinExistence type="predicted"/>
<feature type="non-terminal residue" evidence="1">
    <location>
        <position position="125"/>
    </location>
</feature>
<evidence type="ECO:0000313" key="2">
    <source>
        <dbReference type="Proteomes" id="UP000239434"/>
    </source>
</evidence>
<dbReference type="InterPro" id="IPR030895">
    <property type="entry name" value="T5SS_PEPC_rpt"/>
</dbReference>
<reference evidence="1 2" key="1">
    <citation type="submission" date="2018-02" db="EMBL/GenBank/DDBJ databases">
        <title>The draft genome of Phyllobacterium sp. 1N-3.</title>
        <authorList>
            <person name="Liu L."/>
            <person name="Li L."/>
            <person name="Zhang X."/>
            <person name="Wang T."/>
            <person name="Liang L."/>
        </authorList>
    </citation>
    <scope>NUCLEOTIDE SEQUENCE [LARGE SCALE GENOMIC DNA]</scope>
    <source>
        <strain evidence="1 2">1N-3</strain>
    </source>
</reference>
<accession>A0A2S9IIJ3</accession>
<dbReference type="EMBL" id="PVBR01000097">
    <property type="protein sequence ID" value="PRD40350.1"/>
    <property type="molecule type" value="Genomic_DNA"/>
</dbReference>
<evidence type="ECO:0000313" key="1">
    <source>
        <dbReference type="EMBL" id="PRD40350.1"/>
    </source>
</evidence>
<organism evidence="1 2">
    <name type="scientific">Phyllobacterium phragmitis</name>
    <dbReference type="NCBI Taxonomy" id="2670329"/>
    <lineage>
        <taxon>Bacteria</taxon>
        <taxon>Pseudomonadati</taxon>
        <taxon>Pseudomonadota</taxon>
        <taxon>Alphaproteobacteria</taxon>
        <taxon>Hyphomicrobiales</taxon>
        <taxon>Phyllobacteriaceae</taxon>
        <taxon>Phyllobacterium</taxon>
    </lineage>
</organism>
<dbReference type="AlphaFoldDB" id="A0A2S9IIJ3"/>
<dbReference type="NCBIfam" id="TIGR04393">
    <property type="entry name" value="rpt_T5SS_PEPC"/>
    <property type="match status" value="2"/>
</dbReference>
<dbReference type="Proteomes" id="UP000239434">
    <property type="component" value="Unassembled WGS sequence"/>
</dbReference>
<sequence>MTVTGPGSSWTNTNTTLVASSGIGTLNVLNGATASAGLLLSIADLSSGQGTVNVSGAGSTLTSDGALSVGRIGTGTLTIADGGVVNANADTFVASFSGSTGTLNIGNGGAAGTLNSASVNFGNGT</sequence>
<gene>
    <name evidence="1" type="ORF">C5748_27505</name>
</gene>
<comment type="caution">
    <text evidence="1">The sequence shown here is derived from an EMBL/GenBank/DDBJ whole genome shotgun (WGS) entry which is preliminary data.</text>
</comment>
<protein>
    <submittedName>
        <fullName evidence="1">Autotransporter outer membrane beta-barrel domain-containing protein</fullName>
    </submittedName>
</protein>
<keyword evidence="2" id="KW-1185">Reference proteome</keyword>
<name>A0A2S9IIJ3_9HYPH</name>